<dbReference type="WBParaSite" id="PgR040_g014_t01">
    <property type="protein sequence ID" value="PgR040_g014_t01"/>
    <property type="gene ID" value="PgR040_g014"/>
</dbReference>
<evidence type="ECO:0000256" key="1">
    <source>
        <dbReference type="SAM" id="SignalP"/>
    </source>
</evidence>
<feature type="signal peptide" evidence="1">
    <location>
        <begin position="1"/>
        <end position="24"/>
    </location>
</feature>
<reference evidence="3" key="1">
    <citation type="submission" date="2022-11" db="UniProtKB">
        <authorList>
            <consortium name="WormBaseParasite"/>
        </authorList>
    </citation>
    <scope>IDENTIFICATION</scope>
</reference>
<name>A0A915BH01_PARUN</name>
<keyword evidence="2" id="KW-1185">Reference proteome</keyword>
<keyword evidence="1" id="KW-0732">Signal</keyword>
<sequence length="110" mass="12165">MRTRHGRTLSAVFVMAALVLPFVAENLTTSSFSLDGPVVTIERDEIPPKEQDDHSTTIHLAATGRPTIVEFSFSSNTTENNGSRSSKRISPHEILVVFLPAVFLHRCFLV</sequence>
<organism evidence="2 3">
    <name type="scientific">Parascaris univalens</name>
    <name type="common">Nematode worm</name>
    <dbReference type="NCBI Taxonomy" id="6257"/>
    <lineage>
        <taxon>Eukaryota</taxon>
        <taxon>Metazoa</taxon>
        <taxon>Ecdysozoa</taxon>
        <taxon>Nematoda</taxon>
        <taxon>Chromadorea</taxon>
        <taxon>Rhabditida</taxon>
        <taxon>Spirurina</taxon>
        <taxon>Ascaridomorpha</taxon>
        <taxon>Ascaridoidea</taxon>
        <taxon>Ascarididae</taxon>
        <taxon>Parascaris</taxon>
    </lineage>
</organism>
<accession>A0A915BH01</accession>
<proteinExistence type="predicted"/>
<protein>
    <submittedName>
        <fullName evidence="3">Uncharacterized protein</fullName>
    </submittedName>
</protein>
<evidence type="ECO:0000313" key="2">
    <source>
        <dbReference type="Proteomes" id="UP000887569"/>
    </source>
</evidence>
<dbReference type="AlphaFoldDB" id="A0A915BH01"/>
<dbReference type="Proteomes" id="UP000887569">
    <property type="component" value="Unplaced"/>
</dbReference>
<feature type="chain" id="PRO_5037641450" evidence="1">
    <location>
        <begin position="25"/>
        <end position="110"/>
    </location>
</feature>
<evidence type="ECO:0000313" key="3">
    <source>
        <dbReference type="WBParaSite" id="PgR040_g014_t01"/>
    </source>
</evidence>